<keyword evidence="2" id="KW-1185">Reference proteome</keyword>
<evidence type="ECO:0000313" key="1">
    <source>
        <dbReference type="EMBL" id="WCT11076.1"/>
    </source>
</evidence>
<protein>
    <submittedName>
        <fullName evidence="1">Uncharacterized protein</fullName>
    </submittedName>
</protein>
<evidence type="ECO:0000313" key="2">
    <source>
        <dbReference type="Proteomes" id="UP001216139"/>
    </source>
</evidence>
<organism evidence="1 2">
    <name type="scientific">Mucilaginibacter jinjuensis</name>
    <dbReference type="NCBI Taxonomy" id="1176721"/>
    <lineage>
        <taxon>Bacteria</taxon>
        <taxon>Pseudomonadati</taxon>
        <taxon>Bacteroidota</taxon>
        <taxon>Sphingobacteriia</taxon>
        <taxon>Sphingobacteriales</taxon>
        <taxon>Sphingobacteriaceae</taxon>
        <taxon>Mucilaginibacter</taxon>
    </lineage>
</organism>
<proteinExistence type="predicted"/>
<accession>A0ABY7T5I5</accession>
<dbReference type="RefSeq" id="WP_273629265.1">
    <property type="nucleotide sequence ID" value="NZ_CP117167.1"/>
</dbReference>
<reference evidence="1 2" key="1">
    <citation type="submission" date="2023-02" db="EMBL/GenBank/DDBJ databases">
        <title>Genome sequence of Mucilaginibacter jinjuensis strain KACC 16571.</title>
        <authorList>
            <person name="Kim S."/>
            <person name="Heo J."/>
            <person name="Kwon S.-W."/>
        </authorList>
    </citation>
    <scope>NUCLEOTIDE SEQUENCE [LARGE SCALE GENOMIC DNA]</scope>
    <source>
        <strain evidence="1 2">KACC 16571</strain>
    </source>
</reference>
<gene>
    <name evidence="1" type="ORF">PQO05_20260</name>
</gene>
<dbReference type="EMBL" id="CP117167">
    <property type="protein sequence ID" value="WCT11076.1"/>
    <property type="molecule type" value="Genomic_DNA"/>
</dbReference>
<sequence>MRTSLNELKQIEDHLLRLSPPDDTLLFAAKMILDTNLRSNVLLQQRTYTLVQQYGRKQLKAEIEAVHQQIFSNTAHQTFVDKILSLFKK</sequence>
<name>A0ABY7T5I5_9SPHI</name>
<dbReference type="Proteomes" id="UP001216139">
    <property type="component" value="Chromosome"/>
</dbReference>